<name>A0ABP5JPE8_9ACTN</name>
<sequence>MNAPPPAPAGTDQVQQPSDEAAADSRLRCIASRALFLGASTGLGIGLAVGFVLGCRPVLRVTTVLVAGPALLVAAAPTAVQELRRHREGLFPRRTPGGPEQAGEVPC</sequence>
<feature type="region of interest" description="Disordered" evidence="1">
    <location>
        <begin position="1"/>
        <end position="22"/>
    </location>
</feature>
<feature type="region of interest" description="Disordered" evidence="1">
    <location>
        <begin position="88"/>
        <end position="107"/>
    </location>
</feature>
<keyword evidence="2" id="KW-0472">Membrane</keyword>
<dbReference type="Proteomes" id="UP001500897">
    <property type="component" value="Unassembled WGS sequence"/>
</dbReference>
<feature type="transmembrane region" description="Helical" evidence="2">
    <location>
        <begin position="34"/>
        <end position="53"/>
    </location>
</feature>
<keyword evidence="2" id="KW-1133">Transmembrane helix</keyword>
<reference evidence="4" key="1">
    <citation type="journal article" date="2019" name="Int. J. Syst. Evol. Microbiol.">
        <title>The Global Catalogue of Microorganisms (GCM) 10K type strain sequencing project: providing services to taxonomists for standard genome sequencing and annotation.</title>
        <authorList>
            <consortium name="The Broad Institute Genomics Platform"/>
            <consortium name="The Broad Institute Genome Sequencing Center for Infectious Disease"/>
            <person name="Wu L."/>
            <person name="Ma J."/>
        </authorList>
    </citation>
    <scope>NUCLEOTIDE SEQUENCE [LARGE SCALE GENOMIC DNA]</scope>
    <source>
        <strain evidence="4">JCM 14559</strain>
    </source>
</reference>
<evidence type="ECO:0000256" key="2">
    <source>
        <dbReference type="SAM" id="Phobius"/>
    </source>
</evidence>
<keyword evidence="2" id="KW-0812">Transmembrane</keyword>
<comment type="caution">
    <text evidence="3">The sequence shown here is derived from an EMBL/GenBank/DDBJ whole genome shotgun (WGS) entry which is preliminary data.</text>
</comment>
<evidence type="ECO:0000256" key="1">
    <source>
        <dbReference type="SAM" id="MobiDB-lite"/>
    </source>
</evidence>
<feature type="transmembrane region" description="Helical" evidence="2">
    <location>
        <begin position="59"/>
        <end position="80"/>
    </location>
</feature>
<evidence type="ECO:0000313" key="4">
    <source>
        <dbReference type="Proteomes" id="UP001500897"/>
    </source>
</evidence>
<gene>
    <name evidence="3" type="ORF">GCM10009759_65080</name>
</gene>
<dbReference type="RefSeq" id="WP_344557407.1">
    <property type="nucleotide sequence ID" value="NZ_BAAANS010000061.1"/>
</dbReference>
<protein>
    <submittedName>
        <fullName evidence="3">Uncharacterized protein</fullName>
    </submittedName>
</protein>
<proteinExistence type="predicted"/>
<accession>A0ABP5JPE8</accession>
<keyword evidence="4" id="KW-1185">Reference proteome</keyword>
<evidence type="ECO:0000313" key="3">
    <source>
        <dbReference type="EMBL" id="GAA2118102.1"/>
    </source>
</evidence>
<organism evidence="3 4">
    <name type="scientific">Kitasatospora saccharophila</name>
    <dbReference type="NCBI Taxonomy" id="407973"/>
    <lineage>
        <taxon>Bacteria</taxon>
        <taxon>Bacillati</taxon>
        <taxon>Actinomycetota</taxon>
        <taxon>Actinomycetes</taxon>
        <taxon>Kitasatosporales</taxon>
        <taxon>Streptomycetaceae</taxon>
        <taxon>Kitasatospora</taxon>
    </lineage>
</organism>
<dbReference type="EMBL" id="BAAANS010000061">
    <property type="protein sequence ID" value="GAA2118102.1"/>
    <property type="molecule type" value="Genomic_DNA"/>
</dbReference>